<dbReference type="AlphaFoldDB" id="A0A8C0X1Q8"/>
<feature type="transmembrane region" description="Helical" evidence="2">
    <location>
        <begin position="227"/>
        <end position="251"/>
    </location>
</feature>
<dbReference type="GO" id="GO:0005615">
    <property type="term" value="C:extracellular space"/>
    <property type="evidence" value="ECO:0007669"/>
    <property type="project" value="TreeGrafter"/>
</dbReference>
<dbReference type="PANTHER" id="PTHR15349:SF0">
    <property type="entry name" value="ENDOTHELIAL PROTEIN C RECEPTOR"/>
    <property type="match status" value="1"/>
</dbReference>
<feature type="domain" description="MHC class I-like antigen recognition-like" evidence="4">
    <location>
        <begin position="20"/>
        <end position="210"/>
    </location>
</feature>
<dbReference type="Ensembl" id="ENSCCNT00000026954.1">
    <property type="protein sequence ID" value="ENSCCNP00000020902.1"/>
    <property type="gene ID" value="ENSCCNG00000020799.1"/>
</dbReference>
<evidence type="ECO:0000313" key="7">
    <source>
        <dbReference type="RefSeq" id="XP_020033383.1"/>
    </source>
</evidence>
<keyword evidence="2" id="KW-1133">Transmembrane helix</keyword>
<evidence type="ECO:0000256" key="1">
    <source>
        <dbReference type="ARBA" id="ARBA00023180"/>
    </source>
</evidence>
<dbReference type="Pfam" id="PF16497">
    <property type="entry name" value="MHC_I_3"/>
    <property type="match status" value="1"/>
</dbReference>
<evidence type="ECO:0000256" key="3">
    <source>
        <dbReference type="SAM" id="SignalP"/>
    </source>
</evidence>
<keyword evidence="6" id="KW-1185">Reference proteome</keyword>
<dbReference type="OrthoDB" id="9441389at2759"/>
<dbReference type="SUPFAM" id="SSF54452">
    <property type="entry name" value="MHC antigen-recognition domain"/>
    <property type="match status" value="1"/>
</dbReference>
<keyword evidence="3" id="KW-0732">Signal</keyword>
<dbReference type="InterPro" id="IPR037055">
    <property type="entry name" value="MHC_I-like_Ag-recog_sf"/>
</dbReference>
<keyword evidence="2" id="KW-0472">Membrane</keyword>
<evidence type="ECO:0000259" key="4">
    <source>
        <dbReference type="Pfam" id="PF16497"/>
    </source>
</evidence>
<dbReference type="InterPro" id="IPR015669">
    <property type="entry name" value="Endothetial_C_recpt"/>
</dbReference>
<keyword evidence="2" id="KW-0812">Transmembrane</keyword>
<dbReference type="KEGG" id="ccan:109695338"/>
<evidence type="ECO:0000256" key="2">
    <source>
        <dbReference type="SAM" id="Phobius"/>
    </source>
</evidence>
<dbReference type="Gene3D" id="3.30.500.10">
    <property type="entry name" value="MHC class I-like antigen recognition-like"/>
    <property type="match status" value="1"/>
</dbReference>
<evidence type="ECO:0000313" key="6">
    <source>
        <dbReference type="Proteomes" id="UP001732720"/>
    </source>
</evidence>
<dbReference type="CTD" id="10544"/>
<name>A0A8C0X1Q8_CASCN</name>
<sequence>MSPGGIKNFSPRMLTTLLPLLLPLLLLLPGWALCSQEASDGPRSLHMLQISYFQDPSHVWHHGNASLGGQLTHTLEGPGNNVTILQLQPLEEPESWARTERSLQLYLNQFYSLVHVVHRERKGSVTFPLTISCFLGCELPSEGSGAHVFFEVAVNGSSFVSFQPETAVWVAGPQAPSTVVTYTLKQLNAYNRTRYELQEFLQDTCVQYVEKHNAVKNSKGSQTGRSYTSLVLGVLVGSFIIAGVAVGIFLCTGGRRC</sequence>
<organism evidence="5">
    <name type="scientific">Castor canadensis</name>
    <name type="common">American beaver</name>
    <dbReference type="NCBI Taxonomy" id="51338"/>
    <lineage>
        <taxon>Eukaryota</taxon>
        <taxon>Metazoa</taxon>
        <taxon>Chordata</taxon>
        <taxon>Craniata</taxon>
        <taxon>Vertebrata</taxon>
        <taxon>Euteleostomi</taxon>
        <taxon>Mammalia</taxon>
        <taxon>Eutheria</taxon>
        <taxon>Euarchontoglires</taxon>
        <taxon>Glires</taxon>
        <taxon>Rodentia</taxon>
        <taxon>Castorimorpha</taxon>
        <taxon>Castoridae</taxon>
        <taxon>Castor</taxon>
    </lineage>
</organism>
<reference evidence="5" key="1">
    <citation type="submission" date="2023-09" db="UniProtKB">
        <authorList>
            <consortium name="Ensembl"/>
        </authorList>
    </citation>
    <scope>IDENTIFICATION</scope>
</reference>
<dbReference type="GeneID" id="109695338"/>
<dbReference type="GO" id="GO:0038023">
    <property type="term" value="F:signaling receptor activity"/>
    <property type="evidence" value="ECO:0007669"/>
    <property type="project" value="InterPro"/>
</dbReference>
<keyword evidence="1" id="KW-0325">Glycoprotein</keyword>
<dbReference type="InterPro" id="IPR011161">
    <property type="entry name" value="MHC_I-like_Ag-recog"/>
</dbReference>
<feature type="signal peptide" evidence="3">
    <location>
        <begin position="1"/>
        <end position="32"/>
    </location>
</feature>
<dbReference type="GO" id="GO:0050819">
    <property type="term" value="P:negative regulation of coagulation"/>
    <property type="evidence" value="ECO:0007669"/>
    <property type="project" value="TreeGrafter"/>
</dbReference>
<dbReference type="Proteomes" id="UP001732720">
    <property type="component" value="Chromosome 5"/>
</dbReference>
<reference evidence="7" key="2">
    <citation type="submission" date="2025-04" db="UniProtKB">
        <authorList>
            <consortium name="RefSeq"/>
        </authorList>
    </citation>
    <scope>IDENTIFICATION</scope>
    <source>
        <tissue evidence="7">Leukocyte</tissue>
    </source>
</reference>
<accession>A0A8C0X1Q8</accession>
<keyword evidence="7" id="KW-0675">Receptor</keyword>
<gene>
    <name evidence="5 7" type="primary">Procr</name>
</gene>
<dbReference type="InterPro" id="IPR011162">
    <property type="entry name" value="MHC_I/II-like_Ag-recog"/>
</dbReference>
<dbReference type="PANTHER" id="PTHR15349">
    <property type="entry name" value="ENDOTHELIAL PROTEIN C RECEPTOR"/>
    <property type="match status" value="1"/>
</dbReference>
<dbReference type="RefSeq" id="XP_020033383.1">
    <property type="nucleotide sequence ID" value="XM_020177794.1"/>
</dbReference>
<proteinExistence type="predicted"/>
<evidence type="ECO:0000313" key="5">
    <source>
        <dbReference type="Ensembl" id="ENSCCNP00000020902.1"/>
    </source>
</evidence>
<protein>
    <submittedName>
        <fullName evidence="7">Endothelial protein C receptor</fullName>
    </submittedName>
</protein>
<feature type="chain" id="PRO_5044674431" evidence="3">
    <location>
        <begin position="33"/>
        <end position="257"/>
    </location>
</feature>